<geneLocation type="plastid" evidence="1"/>
<dbReference type="PANTHER" id="PTHR15680:SF9">
    <property type="entry name" value="LARGE RIBOSOMAL SUBUNIT PROTEIN BL19M"/>
    <property type="match status" value="1"/>
</dbReference>
<accession>A0A8E5BF50</accession>
<evidence type="ECO:0000313" key="1">
    <source>
        <dbReference type="EMBL" id="QSV12738.1"/>
    </source>
</evidence>
<protein>
    <submittedName>
        <fullName evidence="1">Ribosomal protein L19</fullName>
    </submittedName>
</protein>
<dbReference type="GO" id="GO:0005762">
    <property type="term" value="C:mitochondrial large ribosomal subunit"/>
    <property type="evidence" value="ECO:0007669"/>
    <property type="project" value="TreeGrafter"/>
</dbReference>
<dbReference type="PIRSF" id="PIRSF002191">
    <property type="entry name" value="Ribosomal_L19"/>
    <property type="match status" value="1"/>
</dbReference>
<gene>
    <name evidence="1" type="primary">rpl19</name>
</gene>
<keyword evidence="1" id="KW-0687">Ribonucleoprotein</keyword>
<dbReference type="GO" id="GO:0006412">
    <property type="term" value="P:translation"/>
    <property type="evidence" value="ECO:0007669"/>
    <property type="project" value="InterPro"/>
</dbReference>
<dbReference type="InterPro" id="IPR018257">
    <property type="entry name" value="Ribosomal_bL19_CS"/>
</dbReference>
<dbReference type="PROSITE" id="PS01015">
    <property type="entry name" value="RIBOSOMAL_L19"/>
    <property type="match status" value="1"/>
</dbReference>
<dbReference type="HAMAP" id="MF_00402">
    <property type="entry name" value="Ribosomal_bL19"/>
    <property type="match status" value="1"/>
</dbReference>
<keyword evidence="1" id="KW-0689">Ribosomal protein</keyword>
<sequence length="139" mass="16326">MRMKNSEMELVKIKSNKNLIVSKYQIIPLIEKQYLKKDLPLVCVGDMVNIGTLIMEGNKERIQYYQGIVLAKKNKGINLIISVKKIFQGIGIERNFLLHSPKLKYIKILRSAKVRRSKLYYLRNVLGKKNRLKRKPRKI</sequence>
<dbReference type="GO" id="GO:0003735">
    <property type="term" value="F:structural constituent of ribosome"/>
    <property type="evidence" value="ECO:0007669"/>
    <property type="project" value="InterPro"/>
</dbReference>
<dbReference type="AlphaFoldDB" id="A0A8E5BF50"/>
<name>A0A8E5BF50_9PHAE</name>
<dbReference type="EMBL" id="MW266090">
    <property type="protein sequence ID" value="QSV12738.1"/>
    <property type="molecule type" value="Genomic_DNA"/>
</dbReference>
<dbReference type="NCBIfam" id="TIGR01024">
    <property type="entry name" value="rplS_bact"/>
    <property type="match status" value="1"/>
</dbReference>
<dbReference type="InterPro" id="IPR001857">
    <property type="entry name" value="Ribosomal_bL19"/>
</dbReference>
<proteinExistence type="inferred from homology"/>
<organism evidence="1">
    <name type="scientific">Phaeophyceae sp</name>
    <dbReference type="NCBI Taxonomy" id="2249243"/>
    <lineage>
        <taxon>Eukaryota</taxon>
        <taxon>Sar</taxon>
        <taxon>Stramenopiles</taxon>
        <taxon>Ochrophyta</taxon>
        <taxon>PX clade</taxon>
        <taxon>Phaeophyceae</taxon>
    </lineage>
</organism>
<keyword evidence="1" id="KW-0934">Plastid</keyword>
<dbReference type="PANTHER" id="PTHR15680">
    <property type="entry name" value="RIBOSOMAL PROTEIN L19"/>
    <property type="match status" value="1"/>
</dbReference>
<dbReference type="Pfam" id="PF01245">
    <property type="entry name" value="Ribosomal_L19"/>
    <property type="match status" value="1"/>
</dbReference>
<reference evidence="1" key="1">
    <citation type="journal article" date="2021" name="Eur. J. Phycol.">
        <title>High-throughput sequencing of the kelp Alaria (Phaeophyceae) reveals epi-endobiotic associations, including a likely phaeophycean parasite.</title>
        <authorList>
            <person name="Bringloe T.T."/>
            <person name="Sauermann R."/>
            <person name="Krause-Jensen D."/>
            <person name="Olesen B."/>
            <person name="Klimova A."/>
            <person name="Klochkova T.A."/>
            <person name="Verbruggen H."/>
        </authorList>
    </citation>
    <scope>NUCLEOTIDE SEQUENCE</scope>
</reference>